<dbReference type="InParanoid" id="A0A6P8ICC2"/>
<dbReference type="GeneID" id="116298893"/>
<evidence type="ECO:0000313" key="5">
    <source>
        <dbReference type="RefSeq" id="XP_031563332.1"/>
    </source>
</evidence>
<reference evidence="5" key="1">
    <citation type="submission" date="2025-08" db="UniProtKB">
        <authorList>
            <consortium name="RefSeq"/>
        </authorList>
    </citation>
    <scope>IDENTIFICATION</scope>
    <source>
        <tissue evidence="5">Tentacle</tissue>
    </source>
</reference>
<gene>
    <name evidence="5" type="primary">LOC116298893</name>
</gene>
<dbReference type="Pfam" id="PF13855">
    <property type="entry name" value="LRR_8"/>
    <property type="match status" value="1"/>
</dbReference>
<dbReference type="InterPro" id="IPR003591">
    <property type="entry name" value="Leu-rich_rpt_typical-subtyp"/>
</dbReference>
<keyword evidence="1" id="KW-0433">Leucine-rich repeat</keyword>
<dbReference type="SMART" id="SM00369">
    <property type="entry name" value="LRR_TYP"/>
    <property type="match status" value="7"/>
</dbReference>
<dbReference type="PROSITE" id="PS51450">
    <property type="entry name" value="LRR"/>
    <property type="match status" value="8"/>
</dbReference>
<dbReference type="SMART" id="SM00365">
    <property type="entry name" value="LRR_SD22"/>
    <property type="match status" value="8"/>
</dbReference>
<evidence type="ECO:0000256" key="2">
    <source>
        <dbReference type="ARBA" id="ARBA00022737"/>
    </source>
</evidence>
<dbReference type="SUPFAM" id="SSF52058">
    <property type="entry name" value="L domain-like"/>
    <property type="match status" value="1"/>
</dbReference>
<dbReference type="PANTHER" id="PTHR45973:SF35">
    <property type="entry name" value="LEUCINE-RICH REPEAT-CONTAINING PROTEIN 43"/>
    <property type="match status" value="1"/>
</dbReference>
<sequence length="488" mass="54397">MFARAGLSGSATNVRNTSVNSNKKARPKSDTTATTSRTTRTKKQQQQGKPVEKQSDEVEDECSVTPAQILENAQEKDCNKVFEINFHAQKLKKIPNLKQFTKVRILDLSCNAIPNITGLETSSELKELKLYSNKIEEITGMERLKELQVLLLQHNRIKTIGKGLQSVRKLKILRLDSNLLSSIDHREIGCCGQLAVLDISNNRLTDISAINSLTTLEELDAAANQLTKIPVVSRCRHLQELDLSRNQIHDLSGLQGLVNLNILHLENNQVTSFNSVGKLRNLQELYVSHNRVSSLKDINQQFPSLEVLNVCHNLIASLDDFSPLTESSLIELSVLGNPCIRIEDAGYHQQLHKMIPSLEMIDGISLKRPPSSCGKAKPLMRPLSASQVLSSRQVEEQLKAAIFEQTSFEESIAKRYSSMKDLIDSLPAQLPKTLTLFDQEPAFDQDVESISSPERPDTAGESRPVSRCSNRSRIAQAKAFALEHFNSS</sequence>
<dbReference type="SMART" id="SM00364">
    <property type="entry name" value="LRR_BAC"/>
    <property type="match status" value="5"/>
</dbReference>
<dbReference type="OrthoDB" id="1574204at2759"/>
<dbReference type="KEGG" id="aten:116298893"/>
<feature type="region of interest" description="Disordered" evidence="3">
    <location>
        <begin position="1"/>
        <end position="60"/>
    </location>
</feature>
<accession>A0A6P8ICC2</accession>
<dbReference type="InterPro" id="IPR050576">
    <property type="entry name" value="Cilia_flagella_integrity"/>
</dbReference>
<feature type="compositionally biased region" description="Polar residues" evidence="3">
    <location>
        <begin position="9"/>
        <end position="22"/>
    </location>
</feature>
<evidence type="ECO:0000256" key="3">
    <source>
        <dbReference type="SAM" id="MobiDB-lite"/>
    </source>
</evidence>
<evidence type="ECO:0000256" key="1">
    <source>
        <dbReference type="ARBA" id="ARBA00022614"/>
    </source>
</evidence>
<dbReference type="PANTHER" id="PTHR45973">
    <property type="entry name" value="PROTEIN PHOSPHATASE 1 REGULATORY SUBUNIT SDS22-RELATED"/>
    <property type="match status" value="1"/>
</dbReference>
<evidence type="ECO:0000313" key="4">
    <source>
        <dbReference type="Proteomes" id="UP000515163"/>
    </source>
</evidence>
<dbReference type="RefSeq" id="XP_031563332.1">
    <property type="nucleotide sequence ID" value="XM_031707472.1"/>
</dbReference>
<proteinExistence type="predicted"/>
<name>A0A6P8ICC2_ACTTE</name>
<dbReference type="Gene3D" id="3.80.10.10">
    <property type="entry name" value="Ribonuclease Inhibitor"/>
    <property type="match status" value="3"/>
</dbReference>
<dbReference type="InterPro" id="IPR032675">
    <property type="entry name" value="LRR_dom_sf"/>
</dbReference>
<dbReference type="Pfam" id="PF12799">
    <property type="entry name" value="LRR_4"/>
    <property type="match status" value="2"/>
</dbReference>
<organism evidence="4 5">
    <name type="scientific">Actinia tenebrosa</name>
    <name type="common">Australian red waratah sea anemone</name>
    <dbReference type="NCBI Taxonomy" id="6105"/>
    <lineage>
        <taxon>Eukaryota</taxon>
        <taxon>Metazoa</taxon>
        <taxon>Cnidaria</taxon>
        <taxon>Anthozoa</taxon>
        <taxon>Hexacorallia</taxon>
        <taxon>Actiniaria</taxon>
        <taxon>Actiniidae</taxon>
        <taxon>Actinia</taxon>
    </lineage>
</organism>
<keyword evidence="4" id="KW-1185">Reference proteome</keyword>
<dbReference type="AlphaFoldDB" id="A0A6P8ICC2"/>
<feature type="region of interest" description="Disordered" evidence="3">
    <location>
        <begin position="445"/>
        <end position="470"/>
    </location>
</feature>
<protein>
    <submittedName>
        <fullName evidence="5">Protein phosphatase 1 regulatory subunit 7-like</fullName>
    </submittedName>
</protein>
<keyword evidence="2" id="KW-0677">Repeat</keyword>
<dbReference type="InterPro" id="IPR025875">
    <property type="entry name" value="Leu-rich_rpt_4"/>
</dbReference>
<dbReference type="InterPro" id="IPR001611">
    <property type="entry name" value="Leu-rich_rpt"/>
</dbReference>
<dbReference type="Proteomes" id="UP000515163">
    <property type="component" value="Unplaced"/>
</dbReference>